<keyword evidence="1" id="KW-0472">Membrane</keyword>
<dbReference type="InterPro" id="IPR001173">
    <property type="entry name" value="Glyco_trans_2-like"/>
</dbReference>
<protein>
    <submittedName>
        <fullName evidence="3">Glycosyltransferase family 2 protein</fullName>
    </submittedName>
</protein>
<accession>A0A9D1LQX2</accession>
<keyword evidence="1" id="KW-1133">Transmembrane helix</keyword>
<dbReference type="PANTHER" id="PTHR48090">
    <property type="entry name" value="UNDECAPRENYL-PHOSPHATE 4-DEOXY-4-FORMAMIDO-L-ARABINOSE TRANSFERASE-RELATED"/>
    <property type="match status" value="1"/>
</dbReference>
<feature type="transmembrane region" description="Helical" evidence="1">
    <location>
        <begin position="264"/>
        <end position="293"/>
    </location>
</feature>
<dbReference type="Gene3D" id="3.90.550.10">
    <property type="entry name" value="Spore Coat Polysaccharide Biosynthesis Protein SpsA, Chain A"/>
    <property type="match status" value="1"/>
</dbReference>
<evidence type="ECO:0000313" key="4">
    <source>
        <dbReference type="Proteomes" id="UP000824123"/>
    </source>
</evidence>
<keyword evidence="1" id="KW-0812">Transmembrane</keyword>
<organism evidence="3 4">
    <name type="scientific">Candidatus Fimadaptatus faecigallinarum</name>
    <dbReference type="NCBI Taxonomy" id="2840814"/>
    <lineage>
        <taxon>Bacteria</taxon>
        <taxon>Bacillati</taxon>
        <taxon>Bacillota</taxon>
        <taxon>Clostridia</taxon>
        <taxon>Eubacteriales</taxon>
        <taxon>Candidatus Fimadaptatus</taxon>
    </lineage>
</organism>
<dbReference type="CDD" id="cd04187">
    <property type="entry name" value="DPM1_like_bac"/>
    <property type="match status" value="1"/>
</dbReference>
<dbReference type="GO" id="GO:0005886">
    <property type="term" value="C:plasma membrane"/>
    <property type="evidence" value="ECO:0007669"/>
    <property type="project" value="TreeGrafter"/>
</dbReference>
<dbReference type="PANTHER" id="PTHR48090:SF8">
    <property type="entry name" value="GLYCOSYLTRANSFERASE CSBB-RELATED"/>
    <property type="match status" value="1"/>
</dbReference>
<gene>
    <name evidence="3" type="ORF">IAC59_03900</name>
</gene>
<dbReference type="InterPro" id="IPR029044">
    <property type="entry name" value="Nucleotide-diphossugar_trans"/>
</dbReference>
<reference evidence="3" key="1">
    <citation type="submission" date="2020-10" db="EMBL/GenBank/DDBJ databases">
        <authorList>
            <person name="Gilroy R."/>
        </authorList>
    </citation>
    <scope>NUCLEOTIDE SEQUENCE</scope>
    <source>
        <strain evidence="3">ChiSxjej2B14-8506</strain>
    </source>
</reference>
<feature type="transmembrane region" description="Helical" evidence="1">
    <location>
        <begin position="225"/>
        <end position="258"/>
    </location>
</feature>
<proteinExistence type="predicted"/>
<dbReference type="Pfam" id="PF00535">
    <property type="entry name" value="Glycos_transf_2"/>
    <property type="match status" value="1"/>
</dbReference>
<evidence type="ECO:0000256" key="1">
    <source>
        <dbReference type="SAM" id="Phobius"/>
    </source>
</evidence>
<evidence type="ECO:0000313" key="3">
    <source>
        <dbReference type="EMBL" id="HIU46381.1"/>
    </source>
</evidence>
<comment type="caution">
    <text evidence="3">The sequence shown here is derived from an EMBL/GenBank/DDBJ whole genome shotgun (WGS) entry which is preliminary data.</text>
</comment>
<reference evidence="3" key="2">
    <citation type="journal article" date="2021" name="PeerJ">
        <title>Extensive microbial diversity within the chicken gut microbiome revealed by metagenomics and culture.</title>
        <authorList>
            <person name="Gilroy R."/>
            <person name="Ravi A."/>
            <person name="Getino M."/>
            <person name="Pursley I."/>
            <person name="Horton D.L."/>
            <person name="Alikhan N.F."/>
            <person name="Baker D."/>
            <person name="Gharbi K."/>
            <person name="Hall N."/>
            <person name="Watson M."/>
            <person name="Adriaenssens E.M."/>
            <person name="Foster-Nyarko E."/>
            <person name="Jarju S."/>
            <person name="Secka A."/>
            <person name="Antonio M."/>
            <person name="Oren A."/>
            <person name="Chaudhuri R.R."/>
            <person name="La Ragione R."/>
            <person name="Hildebrand F."/>
            <person name="Pallen M.J."/>
        </authorList>
    </citation>
    <scope>NUCLEOTIDE SEQUENCE</scope>
    <source>
        <strain evidence="3">ChiSxjej2B14-8506</strain>
    </source>
</reference>
<sequence length="317" mass="35425">MNAKPSVLSVIVPCFNEQESLPRFYEAICAAARELPELEFELLFVDDGSSDDTLEIMRRLRQSDPRVRYLSFSRNFGKEAALLAGFEHATGELLTVMDADLQDPPALLRTMYEAIVNEGYDVVATRRSTRRGEPPVRSAFAHCFYWLMRRMSRADIVDGARDFRMMRRCVRDAIVSMGEYNRFSKGIFGWVGFKTKWLSYENIERVAGKTKFSFWKLFKYSIEGILAFTIAPLALALICGVLLTVASVALAIGLGVYACASGAGFSALGGLCSLIMFVGGLQLIAIGIVGQYLGRLYLEGKHRPVYILRETEQGLCE</sequence>
<name>A0A9D1LQX2_9FIRM</name>
<dbReference type="EMBL" id="DVNK01000027">
    <property type="protein sequence ID" value="HIU46381.1"/>
    <property type="molecule type" value="Genomic_DNA"/>
</dbReference>
<dbReference type="AlphaFoldDB" id="A0A9D1LQX2"/>
<feature type="domain" description="Glycosyltransferase 2-like" evidence="2">
    <location>
        <begin position="9"/>
        <end position="168"/>
    </location>
</feature>
<dbReference type="InterPro" id="IPR050256">
    <property type="entry name" value="Glycosyltransferase_2"/>
</dbReference>
<dbReference type="Proteomes" id="UP000824123">
    <property type="component" value="Unassembled WGS sequence"/>
</dbReference>
<dbReference type="SUPFAM" id="SSF53448">
    <property type="entry name" value="Nucleotide-diphospho-sugar transferases"/>
    <property type="match status" value="1"/>
</dbReference>
<evidence type="ECO:0000259" key="2">
    <source>
        <dbReference type="Pfam" id="PF00535"/>
    </source>
</evidence>